<keyword evidence="13" id="KW-1185">Reference proteome</keyword>
<dbReference type="InterPro" id="IPR010723">
    <property type="entry name" value="HemN_C"/>
</dbReference>
<dbReference type="InterPro" id="IPR013785">
    <property type="entry name" value="Aldolase_TIM"/>
</dbReference>
<comment type="caution">
    <text evidence="12">The sequence shown here is derived from an EMBL/GenBank/DDBJ whole genome shotgun (WGS) entry which is preliminary data.</text>
</comment>
<dbReference type="Pfam" id="PF04055">
    <property type="entry name" value="Radical_SAM"/>
    <property type="match status" value="1"/>
</dbReference>
<keyword evidence="7 10" id="KW-0408">Iron</keyword>
<reference evidence="12 13" key="1">
    <citation type="submission" date="2018-02" db="EMBL/GenBank/DDBJ databases">
        <title>Genomic Encyclopedia of Archaeal and Bacterial Type Strains, Phase II (KMG-II): from individual species to whole genera.</title>
        <authorList>
            <person name="Goeker M."/>
        </authorList>
    </citation>
    <scope>NUCLEOTIDE SEQUENCE [LARGE SCALE GENOMIC DNA]</scope>
    <source>
        <strain evidence="12 13">DSM 18921</strain>
    </source>
</reference>
<dbReference type="RefSeq" id="WP_105514822.1">
    <property type="nucleotide sequence ID" value="NZ_PVEP01000004.1"/>
</dbReference>
<dbReference type="SFLD" id="SFLDG01065">
    <property type="entry name" value="anaerobic_coproporphyrinogen-I"/>
    <property type="match status" value="1"/>
</dbReference>
<evidence type="ECO:0000256" key="3">
    <source>
        <dbReference type="ARBA" id="ARBA00017228"/>
    </source>
</evidence>
<dbReference type="GO" id="GO:0005737">
    <property type="term" value="C:cytoplasm"/>
    <property type="evidence" value="ECO:0007669"/>
    <property type="project" value="UniProtKB-SubCell"/>
</dbReference>
<dbReference type="PROSITE" id="PS51918">
    <property type="entry name" value="RADICAL_SAM"/>
    <property type="match status" value="1"/>
</dbReference>
<dbReference type="GO" id="GO:0046872">
    <property type="term" value="F:metal ion binding"/>
    <property type="evidence" value="ECO:0007669"/>
    <property type="project" value="UniProtKB-UniRule"/>
</dbReference>
<organism evidence="12 13">
    <name type="scientific">Albidovulum denitrificans</name>
    <dbReference type="NCBI Taxonomy" id="404881"/>
    <lineage>
        <taxon>Bacteria</taxon>
        <taxon>Pseudomonadati</taxon>
        <taxon>Pseudomonadota</taxon>
        <taxon>Alphaproteobacteria</taxon>
        <taxon>Rhodobacterales</taxon>
        <taxon>Paracoccaceae</taxon>
        <taxon>Albidovulum</taxon>
    </lineage>
</organism>
<dbReference type="InterPro" id="IPR034505">
    <property type="entry name" value="Coproporphyrinogen-III_oxidase"/>
</dbReference>
<evidence type="ECO:0000256" key="4">
    <source>
        <dbReference type="ARBA" id="ARBA00022617"/>
    </source>
</evidence>
<keyword evidence="10" id="KW-0004">4Fe-4S</keyword>
<keyword evidence="5 10" id="KW-0949">S-adenosyl-L-methionine</keyword>
<dbReference type="GO" id="GO:0006779">
    <property type="term" value="P:porphyrin-containing compound biosynthetic process"/>
    <property type="evidence" value="ECO:0007669"/>
    <property type="project" value="InterPro"/>
</dbReference>
<dbReference type="SFLD" id="SFLDF00288">
    <property type="entry name" value="HemN-like__clustered_with_nucl"/>
    <property type="match status" value="1"/>
</dbReference>
<keyword evidence="8 10" id="KW-0411">Iron-sulfur</keyword>
<accession>A0A2S8S764</accession>
<dbReference type="SMART" id="SM00729">
    <property type="entry name" value="Elp3"/>
    <property type="match status" value="1"/>
</dbReference>
<name>A0A2S8S764_9RHOB</name>
<keyword evidence="4 10" id="KW-0349">Heme</keyword>
<evidence type="ECO:0000256" key="9">
    <source>
        <dbReference type="ARBA" id="ARBA00023186"/>
    </source>
</evidence>
<dbReference type="NCBIfam" id="TIGR00539">
    <property type="entry name" value="hemN_rel"/>
    <property type="match status" value="1"/>
</dbReference>
<gene>
    <name evidence="12" type="ORF">LX70_02222</name>
</gene>
<comment type="function">
    <text evidence="10">Probably acts as a heme chaperone, transferring heme to an unknown acceptor. Binds one molecule of heme per monomer, possibly covalently. Binds 1 [4Fe-4S] cluster. The cluster is coordinated with 3 cysteines and an exchangeable S-adenosyl-L-methionine.</text>
</comment>
<keyword evidence="6 10" id="KW-0479">Metal-binding</keyword>
<dbReference type="AlphaFoldDB" id="A0A2S8S764"/>
<evidence type="ECO:0000256" key="6">
    <source>
        <dbReference type="ARBA" id="ARBA00022723"/>
    </source>
</evidence>
<evidence type="ECO:0000256" key="7">
    <source>
        <dbReference type="ARBA" id="ARBA00023004"/>
    </source>
</evidence>
<dbReference type="InterPro" id="IPR058240">
    <property type="entry name" value="rSAM_sf"/>
</dbReference>
<dbReference type="Proteomes" id="UP000238338">
    <property type="component" value="Unassembled WGS sequence"/>
</dbReference>
<keyword evidence="9 10" id="KW-0143">Chaperone</keyword>
<dbReference type="Gene3D" id="3.20.20.70">
    <property type="entry name" value="Aldolase class I"/>
    <property type="match status" value="1"/>
</dbReference>
<dbReference type="SFLD" id="SFLDF00562">
    <property type="entry name" value="HemN-like__clustered_with_heat"/>
    <property type="match status" value="1"/>
</dbReference>
<dbReference type="InterPro" id="IPR004559">
    <property type="entry name" value="HemW-like"/>
</dbReference>
<comment type="similarity">
    <text evidence="2">Belongs to the anaerobic coproporphyrinogen-III oxidase family. HemW subfamily.</text>
</comment>
<dbReference type="EMBL" id="PVEP01000004">
    <property type="protein sequence ID" value="PQV56649.1"/>
    <property type="molecule type" value="Genomic_DNA"/>
</dbReference>
<evidence type="ECO:0000256" key="10">
    <source>
        <dbReference type="RuleBase" id="RU364116"/>
    </source>
</evidence>
<sequence>MDDWQQGGFGLYLHWPFCASKCPYCDFNSHVVASVDQAAWRDAYLSELRRSAVETGGRVLSSVFFGGGTPSLMQPDLVAAILDEVRRLWPRANDLEVTLEANPNSVDSGRFRGYSAAGVNRISMGIQALNDEDLRRLGRLHSVAEARRAFDIARDCFGRVSFDLIYARQHQALDDWRRELAEAAAMAVDHLSLYQLTIEDGTAFGARHAAGGLKGLPEDDIAADMYELTQEVLDTAGMPAYEVSNHARDGAESRHNVIYWRYGDYIGIGPGAHGRLTLAGQRFATEAPRSPQMWLDSVQKRGNGELPRTALSGEDCATEYILMAMRLREGADLRRYEALAGKPLDMEAIRRLEDMGLLGRSRDRIAATASGRIVLNAILREIVA</sequence>
<dbReference type="SFLD" id="SFLDS00029">
    <property type="entry name" value="Radical_SAM"/>
    <property type="match status" value="1"/>
</dbReference>
<keyword evidence="10" id="KW-0963">Cytoplasm</keyword>
<comment type="subcellular location">
    <subcellularLocation>
        <location evidence="10">Cytoplasm</location>
    </subcellularLocation>
</comment>
<dbReference type="InterPro" id="IPR006638">
    <property type="entry name" value="Elp3/MiaA/NifB-like_rSAM"/>
</dbReference>
<evidence type="ECO:0000256" key="8">
    <source>
        <dbReference type="ARBA" id="ARBA00023014"/>
    </source>
</evidence>
<dbReference type="PANTHER" id="PTHR13932:SF5">
    <property type="entry name" value="RADICAL S-ADENOSYL METHIONINE DOMAIN-CONTAINING PROTEIN 1, MITOCHONDRIAL"/>
    <property type="match status" value="1"/>
</dbReference>
<evidence type="ECO:0000256" key="5">
    <source>
        <dbReference type="ARBA" id="ARBA00022691"/>
    </source>
</evidence>
<dbReference type="SUPFAM" id="SSF102114">
    <property type="entry name" value="Radical SAM enzymes"/>
    <property type="match status" value="1"/>
</dbReference>
<dbReference type="GO" id="GO:0004109">
    <property type="term" value="F:coproporphyrinogen oxidase activity"/>
    <property type="evidence" value="ECO:0007669"/>
    <property type="project" value="InterPro"/>
</dbReference>
<protein>
    <recommendedName>
        <fullName evidence="3 10">Heme chaperone HemW</fullName>
    </recommendedName>
</protein>
<evidence type="ECO:0000256" key="1">
    <source>
        <dbReference type="ARBA" id="ARBA00001966"/>
    </source>
</evidence>
<dbReference type="PANTHER" id="PTHR13932">
    <property type="entry name" value="COPROPORPHYRINIGEN III OXIDASE"/>
    <property type="match status" value="1"/>
</dbReference>
<evidence type="ECO:0000256" key="2">
    <source>
        <dbReference type="ARBA" id="ARBA00006100"/>
    </source>
</evidence>
<dbReference type="GO" id="GO:0051539">
    <property type="term" value="F:4 iron, 4 sulfur cluster binding"/>
    <property type="evidence" value="ECO:0007669"/>
    <property type="project" value="UniProtKB-UniRule"/>
</dbReference>
<comment type="cofactor">
    <cofactor evidence="1">
        <name>[4Fe-4S] cluster</name>
        <dbReference type="ChEBI" id="CHEBI:49883"/>
    </cofactor>
</comment>
<feature type="domain" description="Radical SAM core" evidence="11">
    <location>
        <begin position="3"/>
        <end position="239"/>
    </location>
</feature>
<evidence type="ECO:0000313" key="12">
    <source>
        <dbReference type="EMBL" id="PQV56649.1"/>
    </source>
</evidence>
<dbReference type="Pfam" id="PF06969">
    <property type="entry name" value="HemN_C"/>
    <property type="match status" value="1"/>
</dbReference>
<evidence type="ECO:0000259" key="11">
    <source>
        <dbReference type="PROSITE" id="PS51918"/>
    </source>
</evidence>
<dbReference type="CDD" id="cd01335">
    <property type="entry name" value="Radical_SAM"/>
    <property type="match status" value="1"/>
</dbReference>
<dbReference type="OrthoDB" id="9808022at2"/>
<dbReference type="InterPro" id="IPR007197">
    <property type="entry name" value="rSAM"/>
</dbReference>
<evidence type="ECO:0000313" key="13">
    <source>
        <dbReference type="Proteomes" id="UP000238338"/>
    </source>
</evidence>
<proteinExistence type="inferred from homology"/>